<feature type="transmembrane region" description="Helical" evidence="8">
    <location>
        <begin position="272"/>
        <end position="293"/>
    </location>
</feature>
<dbReference type="Proteomes" id="UP000002634">
    <property type="component" value="Chromosome"/>
</dbReference>
<name>A0AAU8PLA4_EDWPI</name>
<dbReference type="AlphaFoldDB" id="A0AAU8PLA4"/>
<feature type="transmembrane region" description="Helical" evidence="8">
    <location>
        <begin position="191"/>
        <end position="216"/>
    </location>
</feature>
<dbReference type="PANTHER" id="PTHR42002:SF2">
    <property type="entry name" value="ANAEROBIC C4-DICARBOXYLATE TRANSPORTER DCUC-RELATED"/>
    <property type="match status" value="1"/>
</dbReference>
<feature type="transmembrane region" description="Helical" evidence="8">
    <location>
        <begin position="376"/>
        <end position="399"/>
    </location>
</feature>
<comment type="subcellular location">
    <subcellularLocation>
        <location evidence="1">Cell membrane</location>
        <topology evidence="1">Multi-pass membrane protein</topology>
    </subcellularLocation>
</comment>
<feature type="transmembrane region" description="Helical" evidence="8">
    <location>
        <begin position="115"/>
        <end position="142"/>
    </location>
</feature>
<keyword evidence="3" id="KW-0813">Transport</keyword>
<keyword evidence="10" id="KW-1185">Reference proteome</keyword>
<evidence type="ECO:0000313" key="9">
    <source>
        <dbReference type="EMBL" id="ACY83901.1"/>
    </source>
</evidence>
<feature type="transmembrane region" description="Helical" evidence="8">
    <location>
        <begin position="30"/>
        <end position="49"/>
    </location>
</feature>
<sequence length="457" mass="48936">MMTGLLCAALVTALLIALFAKGYKTQPVLFLAGFLLLLLTALFDLGPLLPAKSGTGAKYFDIFKVFSDILSSRLAGLGLMLMAIAGFSRYMEHVGASMALFRVFEQPLKRVRSPYLLLTLSFLVTQILVIFIPSHAGLGMLLMVTMYPILIRSGISPASALGVIGCCQFIDHGPGSGNVVLAAQTAQLEPAVYFVSHQLPFTLPIICAVAVTHYVVQRWWDRRDGFVFAPQQTIGHEADTRDAPPRIYAILPVIPLVLIIGFSPLFHPLIKLDVTTAMLISTVVALLFEFVRLRSARAVLDSFMLFFEGMGRQFVLVVSLIVCGEYFASGLLKIGAVDTLVSAAQDAGFGSGAMIVAMSAVLALSAFLMGSGNAAFFSFAALIPKIAAFLKVDVVTLLLPMQIMTSFGRTVSPITPAIVAIAGIAGVSPFLVIKRTAIPMAVAALMNLLLTFTLLPL</sequence>
<organism evidence="9 10">
    <name type="scientific">Edwardsiella piscicida</name>
    <dbReference type="NCBI Taxonomy" id="1263550"/>
    <lineage>
        <taxon>Bacteria</taxon>
        <taxon>Pseudomonadati</taxon>
        <taxon>Pseudomonadota</taxon>
        <taxon>Gammaproteobacteria</taxon>
        <taxon>Enterobacterales</taxon>
        <taxon>Hafniaceae</taxon>
        <taxon>Edwardsiella</taxon>
    </lineage>
</organism>
<evidence type="ECO:0000256" key="4">
    <source>
        <dbReference type="ARBA" id="ARBA00022475"/>
    </source>
</evidence>
<evidence type="ECO:0000256" key="6">
    <source>
        <dbReference type="ARBA" id="ARBA00022989"/>
    </source>
</evidence>
<protein>
    <submittedName>
        <fullName evidence="9">Cryptic C4-dicarboxylate transporter</fullName>
    </submittedName>
</protein>
<evidence type="ECO:0000313" key="10">
    <source>
        <dbReference type="Proteomes" id="UP000002634"/>
    </source>
</evidence>
<evidence type="ECO:0000256" key="1">
    <source>
        <dbReference type="ARBA" id="ARBA00004651"/>
    </source>
</evidence>
<dbReference type="EMBL" id="CP001135">
    <property type="protein sequence ID" value="ACY83901.1"/>
    <property type="molecule type" value="Genomic_DNA"/>
</dbReference>
<dbReference type="NCBIfam" id="NF037994">
    <property type="entry name" value="DcuC_1"/>
    <property type="match status" value="1"/>
</dbReference>
<evidence type="ECO:0000256" key="3">
    <source>
        <dbReference type="ARBA" id="ARBA00022448"/>
    </source>
</evidence>
<feature type="transmembrane region" description="Helical" evidence="8">
    <location>
        <begin position="70"/>
        <end position="91"/>
    </location>
</feature>
<feature type="transmembrane region" description="Helical" evidence="8">
    <location>
        <begin position="314"/>
        <end position="336"/>
    </location>
</feature>
<keyword evidence="7 8" id="KW-0472">Membrane</keyword>
<feature type="transmembrane region" description="Helical" evidence="8">
    <location>
        <begin position="348"/>
        <end position="369"/>
    </location>
</feature>
<keyword evidence="5 8" id="KW-0812">Transmembrane</keyword>
<dbReference type="KEGG" id="etr:ETAE_1056"/>
<proteinExistence type="inferred from homology"/>
<evidence type="ECO:0000256" key="7">
    <source>
        <dbReference type="ARBA" id="ARBA00023136"/>
    </source>
</evidence>
<dbReference type="GO" id="GO:0005886">
    <property type="term" value="C:plasma membrane"/>
    <property type="evidence" value="ECO:0007669"/>
    <property type="project" value="UniProtKB-SubCell"/>
</dbReference>
<dbReference type="PANTHER" id="PTHR42002">
    <property type="entry name" value="ANAEROBIC C4-DICARBOXYLATE TRANSPORTER DCUC-RELATED"/>
    <property type="match status" value="1"/>
</dbReference>
<dbReference type="GO" id="GO:0015556">
    <property type="term" value="F:C4-dicarboxylate transmembrane transporter activity"/>
    <property type="evidence" value="ECO:0007669"/>
    <property type="project" value="InterPro"/>
</dbReference>
<reference evidence="9 10" key="1">
    <citation type="journal article" date="2009" name="PLoS ONE">
        <title>Genome sequence of the versatile fish pathogen Edwardsiella tarda provides insights into its adaptation to broad host ranges and intracellular niches.</title>
        <authorList>
            <person name="Wang Q."/>
            <person name="Yang M."/>
            <person name="Xiao J."/>
            <person name="Wu H."/>
            <person name="Wang X."/>
            <person name="Lv Y."/>
            <person name="Xu L."/>
            <person name="Zheng H."/>
            <person name="Wang S."/>
            <person name="Zhao G."/>
            <person name="Liu Q."/>
            <person name="Zhang Y."/>
        </authorList>
    </citation>
    <scope>NUCLEOTIDE SEQUENCE [LARGE SCALE GENOMIC DNA]</scope>
    <source>
        <strain evidence="10">EIB202 / CCTCC M208068</strain>
    </source>
</reference>
<comment type="similarity">
    <text evidence="2">Belongs to the DcuC/DcuD transporter (TC 2.A.61) family.</text>
</comment>
<evidence type="ECO:0000256" key="2">
    <source>
        <dbReference type="ARBA" id="ARBA00005275"/>
    </source>
</evidence>
<keyword evidence="6 8" id="KW-1133">Transmembrane helix</keyword>
<keyword evidence="4" id="KW-1003">Cell membrane</keyword>
<dbReference type="Pfam" id="PF03606">
    <property type="entry name" value="DcuC"/>
    <property type="match status" value="1"/>
</dbReference>
<feature type="transmembrane region" description="Helical" evidence="8">
    <location>
        <begin position="437"/>
        <end position="455"/>
    </location>
</feature>
<accession>A0AAU8PLA4</accession>
<evidence type="ECO:0000256" key="5">
    <source>
        <dbReference type="ARBA" id="ARBA00022692"/>
    </source>
</evidence>
<dbReference type="NCBIfam" id="TIGR00771">
    <property type="entry name" value="DcuC"/>
    <property type="match status" value="1"/>
</dbReference>
<feature type="transmembrane region" description="Helical" evidence="8">
    <location>
        <begin position="247"/>
        <end position="266"/>
    </location>
</feature>
<dbReference type="InterPro" id="IPR018385">
    <property type="entry name" value="C4_dicarb_anaerob_car-like"/>
</dbReference>
<dbReference type="InterPro" id="IPR004669">
    <property type="entry name" value="C4_dicarb_anaerob_car"/>
</dbReference>
<feature type="transmembrane region" description="Helical" evidence="8">
    <location>
        <begin position="411"/>
        <end position="432"/>
    </location>
</feature>
<evidence type="ECO:0000256" key="8">
    <source>
        <dbReference type="SAM" id="Phobius"/>
    </source>
</evidence>
<gene>
    <name evidence="9" type="primary">dcuD</name>
    <name evidence="9" type="ordered locus">ETAE_1056</name>
</gene>